<keyword evidence="3" id="KW-1185">Reference proteome</keyword>
<protein>
    <submittedName>
        <fullName evidence="2">Uncharacterized protein</fullName>
    </submittedName>
</protein>
<evidence type="ECO:0000313" key="2">
    <source>
        <dbReference type="EMBL" id="PNH08965.1"/>
    </source>
</evidence>
<reference evidence="2 3" key="1">
    <citation type="journal article" date="2017" name="Mol. Biol. Evol.">
        <title>The 4-celled Tetrabaena socialis nuclear genome reveals the essential components for genetic control of cell number at the origin of multicellularity in the volvocine lineage.</title>
        <authorList>
            <person name="Featherston J."/>
            <person name="Arakaki Y."/>
            <person name="Hanschen E.R."/>
            <person name="Ferris P.J."/>
            <person name="Michod R.E."/>
            <person name="Olson B.J.S.C."/>
            <person name="Nozaki H."/>
            <person name="Durand P.M."/>
        </authorList>
    </citation>
    <scope>NUCLEOTIDE SEQUENCE [LARGE SCALE GENOMIC DNA]</scope>
    <source>
        <strain evidence="2 3">NIES-571</strain>
    </source>
</reference>
<proteinExistence type="predicted"/>
<dbReference type="Proteomes" id="UP000236333">
    <property type="component" value="Unassembled WGS sequence"/>
</dbReference>
<evidence type="ECO:0000313" key="3">
    <source>
        <dbReference type="Proteomes" id="UP000236333"/>
    </source>
</evidence>
<dbReference type="AlphaFoldDB" id="A0A2J8A8Y9"/>
<comment type="caution">
    <text evidence="2">The sequence shown here is derived from an EMBL/GenBank/DDBJ whole genome shotgun (WGS) entry which is preliminary data.</text>
</comment>
<organism evidence="2 3">
    <name type="scientific">Tetrabaena socialis</name>
    <dbReference type="NCBI Taxonomy" id="47790"/>
    <lineage>
        <taxon>Eukaryota</taxon>
        <taxon>Viridiplantae</taxon>
        <taxon>Chlorophyta</taxon>
        <taxon>core chlorophytes</taxon>
        <taxon>Chlorophyceae</taxon>
        <taxon>CS clade</taxon>
        <taxon>Chlamydomonadales</taxon>
        <taxon>Tetrabaenaceae</taxon>
        <taxon>Tetrabaena</taxon>
    </lineage>
</organism>
<dbReference type="EMBL" id="PGGS01000110">
    <property type="protein sequence ID" value="PNH08965.1"/>
    <property type="molecule type" value="Genomic_DNA"/>
</dbReference>
<gene>
    <name evidence="2" type="ORF">TSOC_004481</name>
</gene>
<name>A0A2J8A8Y9_9CHLO</name>
<accession>A0A2J8A8Y9</accession>
<feature type="compositionally biased region" description="Low complexity" evidence="1">
    <location>
        <begin position="127"/>
        <end position="136"/>
    </location>
</feature>
<sequence length="240" mass="24647">MATGITVDFAWDADGNVLPCIGGLDAYWPTVPVGPRSVPSCFSTSWLWGAAATNYEPGELKPDGTVSTGTRLGKSAGAATIYEPGELKPDGTVSTGTREDRRAAGATNYEPGELKPDGTVSSGTQEGKSAGAQAKGGAKGQNKRKVPCNFPLALGFATWHHEACSLHHASAVTRVQRGPATFSIKCPSTNGGCGVTSRVGDISNVKEYDTLEAAREALAQDRSACSKCAAAKAQASAGLS</sequence>
<feature type="region of interest" description="Disordered" evidence="1">
    <location>
        <begin position="82"/>
        <end position="143"/>
    </location>
</feature>
<evidence type="ECO:0000256" key="1">
    <source>
        <dbReference type="SAM" id="MobiDB-lite"/>
    </source>
</evidence>